<evidence type="ECO:0000256" key="2">
    <source>
        <dbReference type="SAM" id="MobiDB-lite"/>
    </source>
</evidence>
<proteinExistence type="predicted"/>
<reference evidence="5" key="1">
    <citation type="submission" date="2017-02" db="UniProtKB">
        <authorList>
            <consortium name="WormBaseParasite"/>
        </authorList>
    </citation>
    <scope>IDENTIFICATION</scope>
</reference>
<feature type="region of interest" description="Disordered" evidence="2">
    <location>
        <begin position="109"/>
        <end position="131"/>
    </location>
</feature>
<dbReference type="AlphaFoldDB" id="A0A0R3PH48"/>
<keyword evidence="4" id="KW-1185">Reference proteome</keyword>
<sequence length="148" mass="16779">MLFSDTHIIYGRIGVSTVFKVYGCVRLDKQISAGLESMATVILIDGATGKRDSIKDERIRQLENNEKLYIRAIQLYEQSQEGMESELTMLRKEVEQMKLCYEIEIESQLKSDSTEEKQMTTKTTGEKGLGTKGNVVAFLESKSRQANE</sequence>
<gene>
    <name evidence="3" type="ORF">ACOC_LOCUS3673</name>
</gene>
<feature type="coiled-coil region" evidence="1">
    <location>
        <begin position="59"/>
        <end position="93"/>
    </location>
</feature>
<feature type="compositionally biased region" description="Basic and acidic residues" evidence="2">
    <location>
        <begin position="109"/>
        <end position="119"/>
    </location>
</feature>
<evidence type="ECO:0000256" key="1">
    <source>
        <dbReference type="SAM" id="Coils"/>
    </source>
</evidence>
<name>A0A0R3PH48_ANGCS</name>
<evidence type="ECO:0000313" key="5">
    <source>
        <dbReference type="WBParaSite" id="ACOC_0000367201-mRNA-1"/>
    </source>
</evidence>
<dbReference type="Proteomes" id="UP000267027">
    <property type="component" value="Unassembled WGS sequence"/>
</dbReference>
<evidence type="ECO:0000313" key="4">
    <source>
        <dbReference type="Proteomes" id="UP000267027"/>
    </source>
</evidence>
<organism evidence="5">
    <name type="scientific">Angiostrongylus costaricensis</name>
    <name type="common">Nematode worm</name>
    <dbReference type="NCBI Taxonomy" id="334426"/>
    <lineage>
        <taxon>Eukaryota</taxon>
        <taxon>Metazoa</taxon>
        <taxon>Ecdysozoa</taxon>
        <taxon>Nematoda</taxon>
        <taxon>Chromadorea</taxon>
        <taxon>Rhabditida</taxon>
        <taxon>Rhabditina</taxon>
        <taxon>Rhabditomorpha</taxon>
        <taxon>Strongyloidea</taxon>
        <taxon>Metastrongylidae</taxon>
        <taxon>Angiostrongylus</taxon>
    </lineage>
</organism>
<dbReference type="WBParaSite" id="ACOC_0000367201-mRNA-1">
    <property type="protein sequence ID" value="ACOC_0000367201-mRNA-1"/>
    <property type="gene ID" value="ACOC_0000367201"/>
</dbReference>
<accession>A0A0R3PH48</accession>
<evidence type="ECO:0000313" key="3">
    <source>
        <dbReference type="EMBL" id="VDM55258.1"/>
    </source>
</evidence>
<reference evidence="3 4" key="2">
    <citation type="submission" date="2018-11" db="EMBL/GenBank/DDBJ databases">
        <authorList>
            <consortium name="Pathogen Informatics"/>
        </authorList>
    </citation>
    <scope>NUCLEOTIDE SEQUENCE [LARGE SCALE GENOMIC DNA]</scope>
    <source>
        <strain evidence="3 4">Costa Rica</strain>
    </source>
</reference>
<protein>
    <submittedName>
        <fullName evidence="5">RasGAP_C domain-containing protein</fullName>
    </submittedName>
</protein>
<dbReference type="EMBL" id="UYYA01001263">
    <property type="protein sequence ID" value="VDM55258.1"/>
    <property type="molecule type" value="Genomic_DNA"/>
</dbReference>
<keyword evidence="1" id="KW-0175">Coiled coil</keyword>